<dbReference type="EMBL" id="FOJY01000001">
    <property type="protein sequence ID" value="SFA72624.1"/>
    <property type="molecule type" value="Genomic_DNA"/>
</dbReference>
<keyword evidence="1" id="KW-0812">Transmembrane</keyword>
<name>A0A1I0V8B6_9FIRM</name>
<evidence type="ECO:0000313" key="3">
    <source>
        <dbReference type="Proteomes" id="UP000198838"/>
    </source>
</evidence>
<dbReference type="STRING" id="1120918.SAMN05216249_101218"/>
<protein>
    <submittedName>
        <fullName evidence="2">Uncharacterized protein</fullName>
    </submittedName>
</protein>
<gene>
    <name evidence="2" type="ORF">SAMN05216249_101218</name>
</gene>
<proteinExistence type="predicted"/>
<organism evidence="2 3">
    <name type="scientific">Acetitomaculum ruminis DSM 5522</name>
    <dbReference type="NCBI Taxonomy" id="1120918"/>
    <lineage>
        <taxon>Bacteria</taxon>
        <taxon>Bacillati</taxon>
        <taxon>Bacillota</taxon>
        <taxon>Clostridia</taxon>
        <taxon>Lachnospirales</taxon>
        <taxon>Lachnospiraceae</taxon>
        <taxon>Acetitomaculum</taxon>
    </lineage>
</organism>
<keyword evidence="1" id="KW-1133">Transmembrane helix</keyword>
<keyword evidence="3" id="KW-1185">Reference proteome</keyword>
<reference evidence="2 3" key="1">
    <citation type="submission" date="2016-10" db="EMBL/GenBank/DDBJ databases">
        <authorList>
            <person name="de Groot N.N."/>
        </authorList>
    </citation>
    <scope>NUCLEOTIDE SEQUENCE [LARGE SCALE GENOMIC DNA]</scope>
    <source>
        <strain evidence="2 3">DSM 5522</strain>
    </source>
</reference>
<evidence type="ECO:0000313" key="2">
    <source>
        <dbReference type="EMBL" id="SFA72624.1"/>
    </source>
</evidence>
<feature type="transmembrane region" description="Helical" evidence="1">
    <location>
        <begin position="20"/>
        <end position="41"/>
    </location>
</feature>
<sequence length="55" mass="5736">MNSSNSNEKNYKLMSITGAMGIAVGIVILVTGIAAGVINIVNGARLLKNKSDLLF</sequence>
<dbReference type="Proteomes" id="UP000198838">
    <property type="component" value="Unassembled WGS sequence"/>
</dbReference>
<dbReference type="RefSeq" id="WP_177205524.1">
    <property type="nucleotide sequence ID" value="NZ_FOJY01000001.1"/>
</dbReference>
<dbReference type="AlphaFoldDB" id="A0A1I0V8B6"/>
<accession>A0A1I0V8B6</accession>
<evidence type="ECO:0000256" key="1">
    <source>
        <dbReference type="SAM" id="Phobius"/>
    </source>
</evidence>
<keyword evidence="1" id="KW-0472">Membrane</keyword>